<feature type="domain" description="Helicase ATP-binding" evidence="18">
    <location>
        <begin position="26"/>
        <end position="195"/>
    </location>
</feature>
<evidence type="ECO:0000256" key="15">
    <source>
        <dbReference type="ARBA" id="ARBA00034617"/>
    </source>
</evidence>
<accession>A0A562J7T8</accession>
<dbReference type="NCBIfam" id="TIGR01389">
    <property type="entry name" value="recQ"/>
    <property type="match status" value="1"/>
</dbReference>
<name>A0A562J7T8_9FIRM</name>
<dbReference type="InterPro" id="IPR029491">
    <property type="entry name" value="Helicase_HTH"/>
</dbReference>
<dbReference type="GO" id="GO:0005737">
    <property type="term" value="C:cytoplasm"/>
    <property type="evidence" value="ECO:0007669"/>
    <property type="project" value="TreeGrafter"/>
</dbReference>
<evidence type="ECO:0000256" key="4">
    <source>
        <dbReference type="ARBA" id="ARBA00022723"/>
    </source>
</evidence>
<evidence type="ECO:0000256" key="12">
    <source>
        <dbReference type="ARBA" id="ARBA00023172"/>
    </source>
</evidence>
<dbReference type="Pfam" id="PF00270">
    <property type="entry name" value="DEAD"/>
    <property type="match status" value="1"/>
</dbReference>
<evidence type="ECO:0000313" key="21">
    <source>
        <dbReference type="Proteomes" id="UP000315343"/>
    </source>
</evidence>
<dbReference type="GO" id="GO:0005524">
    <property type="term" value="F:ATP binding"/>
    <property type="evidence" value="ECO:0007669"/>
    <property type="project" value="UniProtKB-KW"/>
</dbReference>
<comment type="cofactor">
    <cofactor evidence="1">
        <name>Mg(2+)</name>
        <dbReference type="ChEBI" id="CHEBI:18420"/>
    </cofactor>
</comment>
<comment type="catalytic activity">
    <reaction evidence="15">
        <text>Couples ATP hydrolysis with the unwinding of duplex DNA by translocating in the 3'-5' direction.</text>
        <dbReference type="EC" id="5.6.2.4"/>
    </reaction>
</comment>
<evidence type="ECO:0000256" key="16">
    <source>
        <dbReference type="NCBIfam" id="TIGR01389"/>
    </source>
</evidence>
<dbReference type="GO" id="GO:0006310">
    <property type="term" value="P:DNA recombination"/>
    <property type="evidence" value="ECO:0007669"/>
    <property type="project" value="UniProtKB-UniRule"/>
</dbReference>
<dbReference type="InterPro" id="IPR044876">
    <property type="entry name" value="HRDC_dom_sf"/>
</dbReference>
<dbReference type="AlphaFoldDB" id="A0A562J7T8"/>
<dbReference type="Proteomes" id="UP000315343">
    <property type="component" value="Unassembled WGS sequence"/>
</dbReference>
<dbReference type="CDD" id="cd18794">
    <property type="entry name" value="SF2_C_RecQ"/>
    <property type="match status" value="1"/>
</dbReference>
<evidence type="ECO:0000256" key="9">
    <source>
        <dbReference type="ARBA" id="ARBA00022833"/>
    </source>
</evidence>
<protein>
    <recommendedName>
        <fullName evidence="16">DNA helicase RecQ</fullName>
        <ecNumber evidence="16">5.6.2.4</ecNumber>
    </recommendedName>
</protein>
<keyword evidence="6" id="KW-0227">DNA damage</keyword>
<dbReference type="SMART" id="SM00956">
    <property type="entry name" value="RQC"/>
    <property type="match status" value="1"/>
</dbReference>
<dbReference type="Pfam" id="PF00271">
    <property type="entry name" value="Helicase_C"/>
    <property type="match status" value="1"/>
</dbReference>
<dbReference type="GO" id="GO:0030894">
    <property type="term" value="C:replisome"/>
    <property type="evidence" value="ECO:0007669"/>
    <property type="project" value="TreeGrafter"/>
</dbReference>
<evidence type="ECO:0000256" key="10">
    <source>
        <dbReference type="ARBA" id="ARBA00022840"/>
    </source>
</evidence>
<dbReference type="FunFam" id="3.40.50.300:FF:000296">
    <property type="entry name" value="ATP-dependent DNA helicase RecQ"/>
    <property type="match status" value="1"/>
</dbReference>
<evidence type="ECO:0000256" key="7">
    <source>
        <dbReference type="ARBA" id="ARBA00022801"/>
    </source>
</evidence>
<dbReference type="PROSITE" id="PS50967">
    <property type="entry name" value="HRDC"/>
    <property type="match status" value="1"/>
</dbReference>
<evidence type="ECO:0000256" key="6">
    <source>
        <dbReference type="ARBA" id="ARBA00022763"/>
    </source>
</evidence>
<dbReference type="InterPro" id="IPR001650">
    <property type="entry name" value="Helicase_C-like"/>
</dbReference>
<dbReference type="GO" id="GO:0043590">
    <property type="term" value="C:bacterial nucleoid"/>
    <property type="evidence" value="ECO:0007669"/>
    <property type="project" value="TreeGrafter"/>
</dbReference>
<keyword evidence="13" id="KW-0234">DNA repair</keyword>
<reference evidence="20 21" key="1">
    <citation type="submission" date="2019-07" db="EMBL/GenBank/DDBJ databases">
        <title>Genomic Encyclopedia of Type Strains, Phase I: the one thousand microbial genomes (KMG-I) project.</title>
        <authorList>
            <person name="Kyrpides N."/>
        </authorList>
    </citation>
    <scope>NUCLEOTIDE SEQUENCE [LARGE SCALE GENOMIC DNA]</scope>
    <source>
        <strain evidence="20 21">DSM 13558</strain>
    </source>
</reference>
<proteinExistence type="inferred from homology"/>
<dbReference type="GO" id="GO:0009378">
    <property type="term" value="F:four-way junction helicase activity"/>
    <property type="evidence" value="ECO:0007669"/>
    <property type="project" value="TreeGrafter"/>
</dbReference>
<dbReference type="OrthoDB" id="9763310at2"/>
<keyword evidence="9" id="KW-0862">Zinc</keyword>
<keyword evidence="21" id="KW-1185">Reference proteome</keyword>
<dbReference type="PROSITE" id="PS51194">
    <property type="entry name" value="HELICASE_CTER"/>
    <property type="match status" value="1"/>
</dbReference>
<evidence type="ECO:0000256" key="3">
    <source>
        <dbReference type="ARBA" id="ARBA00005446"/>
    </source>
</evidence>
<comment type="cofactor">
    <cofactor evidence="2">
        <name>Zn(2+)</name>
        <dbReference type="ChEBI" id="CHEBI:29105"/>
    </cofactor>
</comment>
<dbReference type="NCBIfam" id="TIGR00614">
    <property type="entry name" value="recQ_fam"/>
    <property type="match status" value="1"/>
</dbReference>
<dbReference type="PANTHER" id="PTHR13710:SF105">
    <property type="entry name" value="ATP-DEPENDENT DNA HELICASE Q1"/>
    <property type="match status" value="1"/>
</dbReference>
<evidence type="ECO:0000256" key="13">
    <source>
        <dbReference type="ARBA" id="ARBA00023204"/>
    </source>
</evidence>
<dbReference type="SMART" id="SM00341">
    <property type="entry name" value="HRDC"/>
    <property type="match status" value="1"/>
</dbReference>
<evidence type="ECO:0000259" key="18">
    <source>
        <dbReference type="PROSITE" id="PS51192"/>
    </source>
</evidence>
<evidence type="ECO:0000256" key="2">
    <source>
        <dbReference type="ARBA" id="ARBA00001947"/>
    </source>
</evidence>
<keyword evidence="10" id="KW-0067">ATP-binding</keyword>
<keyword evidence="11" id="KW-0238">DNA-binding</keyword>
<feature type="domain" description="HRDC" evidence="17">
    <location>
        <begin position="518"/>
        <end position="598"/>
    </location>
</feature>
<dbReference type="GO" id="GO:0046872">
    <property type="term" value="F:metal ion binding"/>
    <property type="evidence" value="ECO:0007669"/>
    <property type="project" value="UniProtKB-KW"/>
</dbReference>
<evidence type="ECO:0000259" key="19">
    <source>
        <dbReference type="PROSITE" id="PS51194"/>
    </source>
</evidence>
<dbReference type="InterPro" id="IPR002121">
    <property type="entry name" value="HRDC_dom"/>
</dbReference>
<dbReference type="InterPro" id="IPR036388">
    <property type="entry name" value="WH-like_DNA-bd_sf"/>
</dbReference>
<keyword evidence="4" id="KW-0479">Metal-binding</keyword>
<evidence type="ECO:0000256" key="11">
    <source>
        <dbReference type="ARBA" id="ARBA00023125"/>
    </source>
</evidence>
<comment type="similarity">
    <text evidence="3">Belongs to the helicase family. RecQ subfamily.</text>
</comment>
<dbReference type="SUPFAM" id="SSF52540">
    <property type="entry name" value="P-loop containing nucleoside triphosphate hydrolases"/>
    <property type="match status" value="2"/>
</dbReference>
<dbReference type="InterPro" id="IPR004589">
    <property type="entry name" value="DNA_helicase_ATP-dep_RecQ"/>
</dbReference>
<keyword evidence="12" id="KW-0233">DNA recombination</keyword>
<dbReference type="Pfam" id="PF14493">
    <property type="entry name" value="HTH_40"/>
    <property type="match status" value="1"/>
</dbReference>
<dbReference type="Pfam" id="PF09382">
    <property type="entry name" value="RQC"/>
    <property type="match status" value="1"/>
</dbReference>
<evidence type="ECO:0000256" key="14">
    <source>
        <dbReference type="ARBA" id="ARBA00023235"/>
    </source>
</evidence>
<dbReference type="CDD" id="cd17920">
    <property type="entry name" value="DEXHc_RecQ"/>
    <property type="match status" value="1"/>
</dbReference>
<dbReference type="InterPro" id="IPR018982">
    <property type="entry name" value="RQC_domain"/>
</dbReference>
<sequence length="727" mass="82833">MLEKALELLKKYYGYESFREGQEEIINNILSKRDVLAIMPTGGGKSLCYQLPALMLDGTAIVISPLISLMKDQVDTLRQMGMEAAFINSTLSVAELRNIIYEAEREKYKLLYVAPERLESEGFTEMLKNIKISMIAVDEAHCVSQWGHDFRTSYLKIKEIRHMTGQNPVVSAFTATATAQVKEDIINLIELKNHFELITGFDRENLKFEVIRINKKFPFVLKYVEENKGKPGIIYCITRKITDEVCARLIAAGHKAVKYHAGLNDRERASNQDDFLYDNADVMVATNAFGMGIDKSNIRYVIHYNMPKNIESYYQEAGRAGRDGESSDCILLFSPSDIVMNNFLIESSFNFSSKSKEYEKLRDMTNYCNTDKCLRKFLISYFDEKYEKEICGNCSSCLSTVEKNDITLEAQKILSCIYRMGERFGSNSVIDVLKGSSNQKIKAMKFHELTTYGLMKEYDKDTLKEIISVLVSEGFLSVSGGKYPVLKITQSGNMVLRGKCSVEIKKVFAKSKSAAETLPFEKDLFDILKSLRKEIADKLKVPPFVVFSDASLKDMCIKYPLTDEEFLNVSGVGDVKAERYGKEFIRAITDYTKKNNIDVQSVKNAEHKNNIETKSVGNHRASTKKSLKEDTYLTTYNHYKQGKSVKEIAAERSLTENTVENHLAHCAETGYEINFSEFIKAEHEEMIMKAIEKQGTDKLKPIKECLPDEVTYTEIKFAICKFKRRLT</sequence>
<gene>
    <name evidence="20" type="ORF">LY60_02521</name>
</gene>
<dbReference type="SMART" id="SM00487">
    <property type="entry name" value="DEXDc"/>
    <property type="match status" value="1"/>
</dbReference>
<keyword evidence="5" id="KW-0547">Nucleotide-binding</keyword>
<dbReference type="InterPro" id="IPR014001">
    <property type="entry name" value="Helicase_ATP-bd"/>
</dbReference>
<dbReference type="PROSITE" id="PS51192">
    <property type="entry name" value="HELICASE_ATP_BIND_1"/>
    <property type="match status" value="1"/>
</dbReference>
<dbReference type="Pfam" id="PF00570">
    <property type="entry name" value="HRDC"/>
    <property type="match status" value="1"/>
</dbReference>
<dbReference type="EC" id="5.6.2.4" evidence="16"/>
<dbReference type="GO" id="GO:0006260">
    <property type="term" value="P:DNA replication"/>
    <property type="evidence" value="ECO:0007669"/>
    <property type="project" value="InterPro"/>
</dbReference>
<keyword evidence="7" id="KW-0378">Hydrolase</keyword>
<dbReference type="Pfam" id="PF16124">
    <property type="entry name" value="RecQ_Zn_bind"/>
    <property type="match status" value="1"/>
</dbReference>
<dbReference type="GO" id="GO:0043138">
    <property type="term" value="F:3'-5' DNA helicase activity"/>
    <property type="evidence" value="ECO:0007669"/>
    <property type="project" value="UniProtKB-EC"/>
</dbReference>
<dbReference type="SMART" id="SM00490">
    <property type="entry name" value="HELICc"/>
    <property type="match status" value="1"/>
</dbReference>
<dbReference type="RefSeq" id="WP_145084167.1">
    <property type="nucleotide sequence ID" value="NZ_VLKH01000007.1"/>
</dbReference>
<evidence type="ECO:0000256" key="5">
    <source>
        <dbReference type="ARBA" id="ARBA00022741"/>
    </source>
</evidence>
<dbReference type="EMBL" id="VLKH01000007">
    <property type="protein sequence ID" value="TWH78994.1"/>
    <property type="molecule type" value="Genomic_DNA"/>
</dbReference>
<dbReference type="InterPro" id="IPR027417">
    <property type="entry name" value="P-loop_NTPase"/>
</dbReference>
<dbReference type="InterPro" id="IPR032284">
    <property type="entry name" value="RecQ_Zn-bd"/>
</dbReference>
<keyword evidence="8 20" id="KW-0347">Helicase</keyword>
<evidence type="ECO:0000259" key="17">
    <source>
        <dbReference type="PROSITE" id="PS50967"/>
    </source>
</evidence>
<dbReference type="GO" id="GO:0016787">
    <property type="term" value="F:hydrolase activity"/>
    <property type="evidence" value="ECO:0007669"/>
    <property type="project" value="UniProtKB-KW"/>
</dbReference>
<dbReference type="GO" id="GO:0006281">
    <property type="term" value="P:DNA repair"/>
    <property type="evidence" value="ECO:0007669"/>
    <property type="project" value="UniProtKB-KW"/>
</dbReference>
<dbReference type="InterPro" id="IPR006293">
    <property type="entry name" value="DNA_helicase_ATP-dep_RecQ_bac"/>
</dbReference>
<keyword evidence="14" id="KW-0413">Isomerase</keyword>
<dbReference type="Gene3D" id="1.10.150.80">
    <property type="entry name" value="HRDC domain"/>
    <property type="match status" value="1"/>
</dbReference>
<evidence type="ECO:0000313" key="20">
    <source>
        <dbReference type="EMBL" id="TWH78994.1"/>
    </source>
</evidence>
<comment type="caution">
    <text evidence="20">The sequence shown here is derived from an EMBL/GenBank/DDBJ whole genome shotgun (WGS) entry which is preliminary data.</text>
</comment>
<feature type="domain" description="Helicase C-terminal" evidence="19">
    <location>
        <begin position="216"/>
        <end position="365"/>
    </location>
</feature>
<dbReference type="SUPFAM" id="SSF47819">
    <property type="entry name" value="HRDC-like"/>
    <property type="match status" value="1"/>
</dbReference>
<evidence type="ECO:0000256" key="8">
    <source>
        <dbReference type="ARBA" id="ARBA00022806"/>
    </source>
</evidence>
<dbReference type="InterPro" id="IPR010997">
    <property type="entry name" value="HRDC-like_sf"/>
</dbReference>
<dbReference type="PANTHER" id="PTHR13710">
    <property type="entry name" value="DNA HELICASE RECQ FAMILY MEMBER"/>
    <property type="match status" value="1"/>
</dbReference>
<dbReference type="Gene3D" id="1.10.10.1390">
    <property type="entry name" value="ATP-dependent DNA helicase RecQ"/>
    <property type="match status" value="1"/>
</dbReference>
<dbReference type="GO" id="GO:0003677">
    <property type="term" value="F:DNA binding"/>
    <property type="evidence" value="ECO:0007669"/>
    <property type="project" value="UniProtKB-KW"/>
</dbReference>
<dbReference type="Gene3D" id="3.40.50.300">
    <property type="entry name" value="P-loop containing nucleotide triphosphate hydrolases"/>
    <property type="match status" value="2"/>
</dbReference>
<dbReference type="InterPro" id="IPR011545">
    <property type="entry name" value="DEAD/DEAH_box_helicase_dom"/>
</dbReference>
<organism evidence="20 21">
    <name type="scientific">Sedimentibacter saalensis</name>
    <dbReference type="NCBI Taxonomy" id="130788"/>
    <lineage>
        <taxon>Bacteria</taxon>
        <taxon>Bacillati</taxon>
        <taxon>Bacillota</taxon>
        <taxon>Tissierellia</taxon>
        <taxon>Sedimentibacter</taxon>
    </lineage>
</organism>
<evidence type="ECO:0000256" key="1">
    <source>
        <dbReference type="ARBA" id="ARBA00001946"/>
    </source>
</evidence>
<dbReference type="Gene3D" id="1.10.10.10">
    <property type="entry name" value="Winged helix-like DNA-binding domain superfamily/Winged helix DNA-binding domain"/>
    <property type="match status" value="1"/>
</dbReference>
<dbReference type="GO" id="GO:0009432">
    <property type="term" value="P:SOS response"/>
    <property type="evidence" value="ECO:0007669"/>
    <property type="project" value="UniProtKB-UniRule"/>
</dbReference>